<evidence type="ECO:0000256" key="3">
    <source>
        <dbReference type="ARBA" id="ARBA00022448"/>
    </source>
</evidence>
<keyword evidence="3" id="KW-0813">Transport</keyword>
<dbReference type="PANTHER" id="PTHR30290:SF10">
    <property type="entry name" value="PERIPLASMIC OLIGOPEPTIDE-BINDING PROTEIN-RELATED"/>
    <property type="match status" value="1"/>
</dbReference>
<dbReference type="EMBL" id="SOBG01000011">
    <property type="protein sequence ID" value="TDT67373.1"/>
    <property type="molecule type" value="Genomic_DNA"/>
</dbReference>
<proteinExistence type="inferred from homology"/>
<dbReference type="GO" id="GO:0043190">
    <property type="term" value="C:ATP-binding cassette (ABC) transporter complex"/>
    <property type="evidence" value="ECO:0007669"/>
    <property type="project" value="InterPro"/>
</dbReference>
<evidence type="ECO:0000259" key="5">
    <source>
        <dbReference type="Pfam" id="PF00496"/>
    </source>
</evidence>
<dbReference type="Pfam" id="PF00496">
    <property type="entry name" value="SBP_bac_5"/>
    <property type="match status" value="1"/>
</dbReference>
<dbReference type="PIRSF" id="PIRSF002741">
    <property type="entry name" value="MppA"/>
    <property type="match status" value="1"/>
</dbReference>
<keyword evidence="4" id="KW-0732">Signal</keyword>
<dbReference type="InterPro" id="IPR023765">
    <property type="entry name" value="SBP_5_CS"/>
</dbReference>
<dbReference type="Gene3D" id="3.90.76.10">
    <property type="entry name" value="Dipeptide-binding Protein, Domain 1"/>
    <property type="match status" value="1"/>
</dbReference>
<dbReference type="PANTHER" id="PTHR30290">
    <property type="entry name" value="PERIPLASMIC BINDING COMPONENT OF ABC TRANSPORTER"/>
    <property type="match status" value="1"/>
</dbReference>
<feature type="domain" description="Solute-binding protein family 5" evidence="5">
    <location>
        <begin position="78"/>
        <end position="457"/>
    </location>
</feature>
<keyword evidence="7" id="KW-1185">Reference proteome</keyword>
<comment type="caution">
    <text evidence="6">The sequence shown here is derived from an EMBL/GenBank/DDBJ whole genome shotgun (WGS) entry which is preliminary data.</text>
</comment>
<comment type="similarity">
    <text evidence="2">Belongs to the bacterial solute-binding protein 5 family.</text>
</comment>
<sequence>MKKRLILIFTLVFSLVMSVTSYSGLFFKKNKENKKIVKLSVEGEPASLDPQVLTDGTSILIANEVYEGLTRLDPNGNPIPAGAESWDINGNVWTFHLRKNAKWSNGEPVTANDYYYGIRHGLEPEVAAPYSYMLYYIKNSEAYNTGEIKDFSQVGVKVIDDYTLEITLDKPVAYFPSVLAFPTYFPLNEKFYKSQGDDFALEKENLIYNGPWKIKEWEHDSKIILTKNENFWDKDTIKIDELHVLMVQDVNTLANMYKNDEIDVINITGDQLPDFKDSKELINLDDSFVWYLEFNTNNKYFKNENLRKAIAYAIDRNDLVTTVRKDGSKPARSFTPEGFPGKNKSFREDYGLNLFEENIELAKKYYEMAKKELGFTEPLTLNLLIGSKPTAKGDAQFVQEQLRSKLGIQVNIENVTYQIRLQRMRQMDFDFQLTRWGADYFDPMTYMDLFVTGGGNNHTAWGNTDYDKYIDIAYNTADKSKRMDAMAAAEKILIKEMPIVPLVFNAKNILIKSRVKNLTLSSVGAEKEFYWADIEK</sequence>
<dbReference type="Gene3D" id="3.10.105.10">
    <property type="entry name" value="Dipeptide-binding Protein, Domain 3"/>
    <property type="match status" value="1"/>
</dbReference>
<evidence type="ECO:0000256" key="1">
    <source>
        <dbReference type="ARBA" id="ARBA00004196"/>
    </source>
</evidence>
<dbReference type="GO" id="GO:0030288">
    <property type="term" value="C:outer membrane-bounded periplasmic space"/>
    <property type="evidence" value="ECO:0007669"/>
    <property type="project" value="UniProtKB-ARBA"/>
</dbReference>
<dbReference type="Proteomes" id="UP000294678">
    <property type="component" value="Unassembled WGS sequence"/>
</dbReference>
<dbReference type="CDD" id="cd08504">
    <property type="entry name" value="PBP2_OppA"/>
    <property type="match status" value="1"/>
</dbReference>
<name>A0AA46I572_9FUSO</name>
<dbReference type="InterPro" id="IPR000914">
    <property type="entry name" value="SBP_5_dom"/>
</dbReference>
<dbReference type="GO" id="GO:1904680">
    <property type="term" value="F:peptide transmembrane transporter activity"/>
    <property type="evidence" value="ECO:0007669"/>
    <property type="project" value="TreeGrafter"/>
</dbReference>
<dbReference type="RefSeq" id="WP_134113901.1">
    <property type="nucleotide sequence ID" value="NZ_SOBG01000011.1"/>
</dbReference>
<organism evidence="6 7">
    <name type="scientific">Hypnocyclicus thermotrophus</name>
    <dbReference type="NCBI Taxonomy" id="1627895"/>
    <lineage>
        <taxon>Bacteria</taxon>
        <taxon>Fusobacteriati</taxon>
        <taxon>Fusobacteriota</taxon>
        <taxon>Fusobacteriia</taxon>
        <taxon>Fusobacteriales</taxon>
        <taxon>Fusobacteriaceae</taxon>
        <taxon>Hypnocyclicus</taxon>
    </lineage>
</organism>
<dbReference type="InterPro" id="IPR030678">
    <property type="entry name" value="Peptide/Ni-bd"/>
</dbReference>
<evidence type="ECO:0000256" key="4">
    <source>
        <dbReference type="ARBA" id="ARBA00022729"/>
    </source>
</evidence>
<evidence type="ECO:0000256" key="2">
    <source>
        <dbReference type="ARBA" id="ARBA00005695"/>
    </source>
</evidence>
<comment type="subcellular location">
    <subcellularLocation>
        <location evidence="1">Cell envelope</location>
    </subcellularLocation>
</comment>
<evidence type="ECO:0000313" key="6">
    <source>
        <dbReference type="EMBL" id="TDT67373.1"/>
    </source>
</evidence>
<reference evidence="6 7" key="1">
    <citation type="submission" date="2019-03" db="EMBL/GenBank/DDBJ databases">
        <title>Genomic Encyclopedia of Type Strains, Phase IV (KMG-IV): sequencing the most valuable type-strain genomes for metagenomic binning, comparative biology and taxonomic classification.</title>
        <authorList>
            <person name="Goeker M."/>
        </authorList>
    </citation>
    <scope>NUCLEOTIDE SEQUENCE [LARGE SCALE GENOMIC DNA]</scope>
    <source>
        <strain evidence="6 7">DSM 100055</strain>
    </source>
</reference>
<dbReference type="PROSITE" id="PS01040">
    <property type="entry name" value="SBP_BACTERIAL_5"/>
    <property type="match status" value="1"/>
</dbReference>
<dbReference type="GO" id="GO:0015833">
    <property type="term" value="P:peptide transport"/>
    <property type="evidence" value="ECO:0007669"/>
    <property type="project" value="TreeGrafter"/>
</dbReference>
<dbReference type="Gene3D" id="3.40.190.10">
    <property type="entry name" value="Periplasmic binding protein-like II"/>
    <property type="match status" value="1"/>
</dbReference>
<dbReference type="FunFam" id="3.90.76.10:FF:000001">
    <property type="entry name" value="Oligopeptide ABC transporter substrate-binding protein"/>
    <property type="match status" value="1"/>
</dbReference>
<gene>
    <name evidence="6" type="ORF">EV215_2051</name>
</gene>
<dbReference type="FunFam" id="3.10.105.10:FF:000001">
    <property type="entry name" value="Oligopeptide ABC transporter, oligopeptide-binding protein"/>
    <property type="match status" value="1"/>
</dbReference>
<accession>A0AA46I572</accession>
<dbReference type="SUPFAM" id="SSF53850">
    <property type="entry name" value="Periplasmic binding protein-like II"/>
    <property type="match status" value="1"/>
</dbReference>
<dbReference type="AlphaFoldDB" id="A0AA46I572"/>
<dbReference type="InterPro" id="IPR039424">
    <property type="entry name" value="SBP_5"/>
</dbReference>
<evidence type="ECO:0000313" key="7">
    <source>
        <dbReference type="Proteomes" id="UP000294678"/>
    </source>
</evidence>
<protein>
    <submittedName>
        <fullName evidence="6">Oligopeptide transport system substrate-binding protein</fullName>
    </submittedName>
</protein>